<dbReference type="SUPFAM" id="SSF82185">
    <property type="entry name" value="Histone H3 K4-specific methyltransferase SET7/9 N-terminal domain"/>
    <property type="match status" value="1"/>
</dbReference>
<dbReference type="EMBL" id="JAFHDT010000110">
    <property type="protein sequence ID" value="KAI7790461.1"/>
    <property type="molecule type" value="Genomic_DNA"/>
</dbReference>
<dbReference type="PANTHER" id="PTHR43215">
    <property type="entry name" value="RADIAL SPOKE HEAD 1 HOMOLOG"/>
    <property type="match status" value="1"/>
</dbReference>
<evidence type="ECO:0000313" key="4">
    <source>
        <dbReference type="Proteomes" id="UP001059041"/>
    </source>
</evidence>
<dbReference type="Gene3D" id="2.20.110.10">
    <property type="entry name" value="Histone H3 K4-specific methyltransferase SET7/9 N-terminal domain"/>
    <property type="match status" value="2"/>
</dbReference>
<feature type="compositionally biased region" description="Basic and acidic residues" evidence="2">
    <location>
        <begin position="20"/>
        <end position="31"/>
    </location>
</feature>
<keyword evidence="1" id="KW-0677">Repeat</keyword>
<feature type="compositionally biased region" description="Acidic residues" evidence="2">
    <location>
        <begin position="1"/>
        <end position="13"/>
    </location>
</feature>
<dbReference type="Proteomes" id="UP001059041">
    <property type="component" value="Unassembled WGS sequence"/>
</dbReference>
<feature type="region of interest" description="Disordered" evidence="2">
    <location>
        <begin position="1"/>
        <end position="49"/>
    </location>
</feature>
<accession>A0A9W7T5L5</accession>
<dbReference type="InterPro" id="IPR003409">
    <property type="entry name" value="MORN"/>
</dbReference>
<gene>
    <name evidence="3" type="ORF">IRJ41_004243</name>
</gene>
<proteinExistence type="predicted"/>
<reference evidence="3" key="1">
    <citation type="submission" date="2021-02" db="EMBL/GenBank/DDBJ databases">
        <title>Comparative genomics reveals that relaxation of natural selection precedes convergent phenotypic evolution of cavefish.</title>
        <authorList>
            <person name="Peng Z."/>
        </authorList>
    </citation>
    <scope>NUCLEOTIDE SEQUENCE</scope>
    <source>
        <tissue evidence="3">Muscle</tissue>
    </source>
</reference>
<dbReference type="AlphaFoldDB" id="A0A9W7T5L5"/>
<name>A0A9W7T5L5_TRIRA</name>
<evidence type="ECO:0000313" key="3">
    <source>
        <dbReference type="EMBL" id="KAI7790461.1"/>
    </source>
</evidence>
<protein>
    <submittedName>
        <fullName evidence="3">Radial spoke head 1-like protein</fullName>
    </submittedName>
</protein>
<organism evidence="3 4">
    <name type="scientific">Triplophysa rosa</name>
    <name type="common">Cave loach</name>
    <dbReference type="NCBI Taxonomy" id="992332"/>
    <lineage>
        <taxon>Eukaryota</taxon>
        <taxon>Metazoa</taxon>
        <taxon>Chordata</taxon>
        <taxon>Craniata</taxon>
        <taxon>Vertebrata</taxon>
        <taxon>Euteleostomi</taxon>
        <taxon>Actinopterygii</taxon>
        <taxon>Neopterygii</taxon>
        <taxon>Teleostei</taxon>
        <taxon>Ostariophysi</taxon>
        <taxon>Cypriniformes</taxon>
        <taxon>Nemacheilidae</taxon>
        <taxon>Triplophysa</taxon>
    </lineage>
</organism>
<evidence type="ECO:0000256" key="2">
    <source>
        <dbReference type="SAM" id="MobiDB-lite"/>
    </source>
</evidence>
<comment type="caution">
    <text evidence="3">The sequence shown here is derived from an EMBL/GenBank/DDBJ whole genome shotgun (WGS) entry which is preliminary data.</text>
</comment>
<evidence type="ECO:0000256" key="1">
    <source>
        <dbReference type="ARBA" id="ARBA00022737"/>
    </source>
</evidence>
<dbReference type="Pfam" id="PF02493">
    <property type="entry name" value="MORN"/>
    <property type="match status" value="4"/>
</dbReference>
<dbReference type="PANTHER" id="PTHR43215:SF14">
    <property type="entry name" value="RADIAL SPOKE HEAD 1 HOMOLOG"/>
    <property type="match status" value="1"/>
</dbReference>
<feature type="compositionally biased region" description="Polar residues" evidence="2">
    <location>
        <begin position="184"/>
        <end position="203"/>
    </location>
</feature>
<sequence>MSDVGSEEFDDEQGSLGEYEGDRNETGERHGQGKSVLPNGDTYEGAYENGKRSSRGTYKFKNGARYIGEWYMNLKHGQGVFYYSDGSKYEGKSYAPSGPGKYVFNSGCEQHGEYFQIDQVKGDTEQDEPFITTVLKWKPKAVTKLSHWTTVIDTVSSVRGGIIWNPQLTYPVCLWTVGGNQSTQNKSTFTEGEHANSTQNGLLSQPGIEPGIFLL</sequence>
<feature type="region of interest" description="Disordered" evidence="2">
    <location>
        <begin position="184"/>
        <end position="204"/>
    </location>
</feature>
<keyword evidence="4" id="KW-1185">Reference proteome</keyword>
<dbReference type="SMART" id="SM00698">
    <property type="entry name" value="MORN"/>
    <property type="match status" value="2"/>
</dbReference>